<dbReference type="EMBL" id="JBHRXK010000002">
    <property type="protein sequence ID" value="MFC3550692.1"/>
    <property type="molecule type" value="Genomic_DNA"/>
</dbReference>
<reference evidence="3" key="1">
    <citation type="journal article" date="2019" name="Int. J. Syst. Evol. Microbiol.">
        <title>The Global Catalogue of Microorganisms (GCM) 10K type strain sequencing project: providing services to taxonomists for standard genome sequencing and annotation.</title>
        <authorList>
            <consortium name="The Broad Institute Genomics Platform"/>
            <consortium name="The Broad Institute Genome Sequencing Center for Infectious Disease"/>
            <person name="Wu L."/>
            <person name="Ma J."/>
        </authorList>
    </citation>
    <scope>NUCLEOTIDE SEQUENCE [LARGE SCALE GENOMIC DNA]</scope>
    <source>
        <strain evidence="3">KCTC 42875</strain>
    </source>
</reference>
<comment type="caution">
    <text evidence="2">The sequence shown here is derived from an EMBL/GenBank/DDBJ whole genome shotgun (WGS) entry which is preliminary data.</text>
</comment>
<evidence type="ECO:0000313" key="2">
    <source>
        <dbReference type="EMBL" id="MFC3550692.1"/>
    </source>
</evidence>
<sequence>MSEQSPAERELAQLLVESLNLEDVAPEQIEPDAALFGEGLGLDSIDALELALVVSKRYGFQLRSDSDENRRIFASLRALAAHIEQHKTA</sequence>
<dbReference type="SUPFAM" id="SSF47336">
    <property type="entry name" value="ACP-like"/>
    <property type="match status" value="1"/>
</dbReference>
<dbReference type="NCBIfam" id="NF006617">
    <property type="entry name" value="PRK09184.1"/>
    <property type="match status" value="1"/>
</dbReference>
<organism evidence="2 3">
    <name type="scientific">Lysobacter cavernae</name>
    <dbReference type="NCBI Taxonomy" id="1685901"/>
    <lineage>
        <taxon>Bacteria</taxon>
        <taxon>Pseudomonadati</taxon>
        <taxon>Pseudomonadota</taxon>
        <taxon>Gammaproteobacteria</taxon>
        <taxon>Lysobacterales</taxon>
        <taxon>Lysobacteraceae</taxon>
        <taxon>Lysobacter</taxon>
    </lineage>
</organism>
<keyword evidence="3" id="KW-1185">Reference proteome</keyword>
<dbReference type="Proteomes" id="UP001595740">
    <property type="component" value="Unassembled WGS sequence"/>
</dbReference>
<proteinExistence type="predicted"/>
<dbReference type="Gene3D" id="1.10.1200.10">
    <property type="entry name" value="ACP-like"/>
    <property type="match status" value="1"/>
</dbReference>
<protein>
    <submittedName>
        <fullName evidence="2">Phosphopantetheine-binding protein</fullName>
    </submittedName>
</protein>
<feature type="domain" description="Carrier" evidence="1">
    <location>
        <begin position="5"/>
        <end position="87"/>
    </location>
</feature>
<evidence type="ECO:0000313" key="3">
    <source>
        <dbReference type="Proteomes" id="UP001595740"/>
    </source>
</evidence>
<dbReference type="Pfam" id="PF00550">
    <property type="entry name" value="PP-binding"/>
    <property type="match status" value="1"/>
</dbReference>
<evidence type="ECO:0000259" key="1">
    <source>
        <dbReference type="PROSITE" id="PS50075"/>
    </source>
</evidence>
<gene>
    <name evidence="2" type="ORF">ACFOLC_06635</name>
</gene>
<name>A0ABV7RPM0_9GAMM</name>
<dbReference type="InterPro" id="IPR009081">
    <property type="entry name" value="PP-bd_ACP"/>
</dbReference>
<accession>A0ABV7RPM0</accession>
<dbReference type="PROSITE" id="PS50075">
    <property type="entry name" value="CARRIER"/>
    <property type="match status" value="1"/>
</dbReference>
<dbReference type="InterPro" id="IPR036736">
    <property type="entry name" value="ACP-like_sf"/>
</dbReference>
<dbReference type="RefSeq" id="WP_386758432.1">
    <property type="nucleotide sequence ID" value="NZ_JBHRXK010000002.1"/>
</dbReference>